<dbReference type="Proteomes" id="UP000199664">
    <property type="component" value="Unassembled WGS sequence"/>
</dbReference>
<organism evidence="2 3">
    <name type="scientific">Bosea lupini</name>
    <dbReference type="NCBI Taxonomy" id="1036779"/>
    <lineage>
        <taxon>Bacteria</taxon>
        <taxon>Pseudomonadati</taxon>
        <taxon>Pseudomonadota</taxon>
        <taxon>Alphaproteobacteria</taxon>
        <taxon>Hyphomicrobiales</taxon>
        <taxon>Boseaceae</taxon>
        <taxon>Bosea</taxon>
    </lineage>
</organism>
<keyword evidence="3" id="KW-1185">Reference proteome</keyword>
<evidence type="ECO:0000256" key="1">
    <source>
        <dbReference type="SAM" id="SignalP"/>
    </source>
</evidence>
<dbReference type="RefSeq" id="WP_091832191.1">
    <property type="nucleotide sequence ID" value="NZ_FOAN01000002.1"/>
</dbReference>
<protein>
    <recommendedName>
        <fullName evidence="4">DUF4266 domain-containing protein</fullName>
    </recommendedName>
</protein>
<feature type="chain" id="PRO_5011771800" description="DUF4266 domain-containing protein" evidence="1">
    <location>
        <begin position="21"/>
        <end position="90"/>
    </location>
</feature>
<reference evidence="3" key="1">
    <citation type="submission" date="2016-10" db="EMBL/GenBank/DDBJ databases">
        <authorList>
            <person name="Varghese N."/>
            <person name="Submissions S."/>
        </authorList>
    </citation>
    <scope>NUCLEOTIDE SEQUENCE [LARGE SCALE GENOMIC DNA]</scope>
    <source>
        <strain evidence="3">LMG 26383,CCUG 61248,R- 45681</strain>
    </source>
</reference>
<dbReference type="EMBL" id="FOAN01000002">
    <property type="protein sequence ID" value="SEL08530.1"/>
    <property type="molecule type" value="Genomic_DNA"/>
</dbReference>
<keyword evidence="1" id="KW-0732">Signal</keyword>
<feature type="signal peptide" evidence="1">
    <location>
        <begin position="1"/>
        <end position="20"/>
    </location>
</feature>
<dbReference type="STRING" id="1036779.SAMN04515666_102795"/>
<sequence length="90" mass="8460">MKYAFVLASIAAFSVSPAFAGGHGGSGSRGGGLLGNVVASVASVTTAVSNVKVLNNVSVLSGNGILNGNKVSVGRGGVGIGNGGHGCGCN</sequence>
<evidence type="ECO:0000313" key="2">
    <source>
        <dbReference type="EMBL" id="SEL08530.1"/>
    </source>
</evidence>
<gene>
    <name evidence="2" type="ORF">SAMN04515666_102795</name>
</gene>
<dbReference type="AlphaFoldDB" id="A0A1H7MB15"/>
<accession>A0A1H7MB15</accession>
<name>A0A1H7MB15_9HYPH</name>
<proteinExistence type="predicted"/>
<evidence type="ECO:0008006" key="4">
    <source>
        <dbReference type="Google" id="ProtNLM"/>
    </source>
</evidence>
<evidence type="ECO:0000313" key="3">
    <source>
        <dbReference type="Proteomes" id="UP000199664"/>
    </source>
</evidence>